<evidence type="ECO:0000256" key="4">
    <source>
        <dbReference type="ARBA" id="ARBA00023163"/>
    </source>
</evidence>
<dbReference type="OrthoDB" id="9815676at2"/>
<dbReference type="PANTHER" id="PTHR30537">
    <property type="entry name" value="HTH-TYPE TRANSCRIPTIONAL REGULATOR"/>
    <property type="match status" value="1"/>
</dbReference>
<dbReference type="GO" id="GO:0043565">
    <property type="term" value="F:sequence-specific DNA binding"/>
    <property type="evidence" value="ECO:0007669"/>
    <property type="project" value="TreeGrafter"/>
</dbReference>
<dbReference type="InterPro" id="IPR036390">
    <property type="entry name" value="WH_DNA-bd_sf"/>
</dbReference>
<dbReference type="AlphaFoldDB" id="A0A4R1NAU2"/>
<evidence type="ECO:0000313" key="7">
    <source>
        <dbReference type="EMBL" id="TCL04534.1"/>
    </source>
</evidence>
<dbReference type="InterPro" id="IPR058163">
    <property type="entry name" value="LysR-type_TF_proteobact-type"/>
</dbReference>
<reference evidence="7 8" key="1">
    <citation type="submission" date="2019-02" db="EMBL/GenBank/DDBJ databases">
        <title>Investigation of anaerobic lignin degradation for improved lignocellulosic biofuels.</title>
        <authorList>
            <person name="Deangelis K."/>
        </authorList>
    </citation>
    <scope>NUCLEOTIDE SEQUENCE [LARGE SCALE GENOMIC DNA]</scope>
    <source>
        <strain evidence="7 8">159R</strain>
    </source>
</reference>
<name>A0A4R1NAU2_9GAMM</name>
<keyword evidence="5" id="KW-0812">Transmembrane</keyword>
<keyword evidence="3 7" id="KW-0238">DNA-binding</keyword>
<comment type="caution">
    <text evidence="7">The sequence shown here is derived from an EMBL/GenBank/DDBJ whole genome shotgun (WGS) entry which is preliminary data.</text>
</comment>
<dbReference type="SUPFAM" id="SSF53850">
    <property type="entry name" value="Periplasmic binding protein-like II"/>
    <property type="match status" value="1"/>
</dbReference>
<feature type="transmembrane region" description="Helical" evidence="5">
    <location>
        <begin position="220"/>
        <end position="241"/>
    </location>
</feature>
<proteinExistence type="inferred from homology"/>
<dbReference type="Proteomes" id="UP000294555">
    <property type="component" value="Unassembled WGS sequence"/>
</dbReference>
<keyword evidence="5" id="KW-1133">Transmembrane helix</keyword>
<evidence type="ECO:0000256" key="1">
    <source>
        <dbReference type="ARBA" id="ARBA00009437"/>
    </source>
</evidence>
<feature type="domain" description="HTH lysR-type" evidence="6">
    <location>
        <begin position="6"/>
        <end position="63"/>
    </location>
</feature>
<accession>A0A4R1NAU2</accession>
<dbReference type="EMBL" id="SJOI01000001">
    <property type="protein sequence ID" value="TCL04534.1"/>
    <property type="molecule type" value="Genomic_DNA"/>
</dbReference>
<dbReference type="GO" id="GO:0003700">
    <property type="term" value="F:DNA-binding transcription factor activity"/>
    <property type="evidence" value="ECO:0007669"/>
    <property type="project" value="InterPro"/>
</dbReference>
<keyword evidence="8" id="KW-1185">Reference proteome</keyword>
<sequence>MKDSDISLTAIRALVAIGRHGNFTRAAAELGITQSAVSRHVANLEAVADGPLFERRGATVVFTPRGSQFYESVKDAISTIELATQQLAYRGHSLNRIRVRTSMPSFATAVMAPLLGGYTERNDVQIDLFTSLSFPLPQDEYDVLITRDLVLPNTERWELAREGLVCVASPGLAAIVAEGSESEAWPMIAARSRPDAIAKWAAAHKRQADRLSVRATYDHYFLAVAAAAGGAGLLVVPHLLVRDRLRDGTLVLIDDVVVQSGDAYTAYVNPRSPYKQHARAFCQWLDEILNQPAGE</sequence>
<protein>
    <submittedName>
        <fullName evidence="7">DNA-binding transcriptional LysR family regulator</fullName>
    </submittedName>
</protein>
<dbReference type="InterPro" id="IPR000847">
    <property type="entry name" value="LysR_HTH_N"/>
</dbReference>
<dbReference type="PROSITE" id="PS50931">
    <property type="entry name" value="HTH_LYSR"/>
    <property type="match status" value="1"/>
</dbReference>
<evidence type="ECO:0000256" key="3">
    <source>
        <dbReference type="ARBA" id="ARBA00023125"/>
    </source>
</evidence>
<evidence type="ECO:0000259" key="6">
    <source>
        <dbReference type="PROSITE" id="PS50931"/>
    </source>
</evidence>
<keyword evidence="5" id="KW-0472">Membrane</keyword>
<dbReference type="Gene3D" id="3.40.190.10">
    <property type="entry name" value="Periplasmic binding protein-like II"/>
    <property type="match status" value="2"/>
</dbReference>
<dbReference type="InterPro" id="IPR036388">
    <property type="entry name" value="WH-like_DNA-bd_sf"/>
</dbReference>
<dbReference type="Pfam" id="PF00126">
    <property type="entry name" value="HTH_1"/>
    <property type="match status" value="1"/>
</dbReference>
<dbReference type="Gene3D" id="1.10.10.10">
    <property type="entry name" value="Winged helix-like DNA-binding domain superfamily/Winged helix DNA-binding domain"/>
    <property type="match status" value="1"/>
</dbReference>
<dbReference type="RefSeq" id="WP_132923319.1">
    <property type="nucleotide sequence ID" value="NZ_CP075169.1"/>
</dbReference>
<dbReference type="SUPFAM" id="SSF46785">
    <property type="entry name" value="Winged helix' DNA-binding domain"/>
    <property type="match status" value="1"/>
</dbReference>
<dbReference type="GO" id="GO:0006351">
    <property type="term" value="P:DNA-templated transcription"/>
    <property type="evidence" value="ECO:0007669"/>
    <property type="project" value="TreeGrafter"/>
</dbReference>
<keyword evidence="4" id="KW-0804">Transcription</keyword>
<dbReference type="PANTHER" id="PTHR30537:SF74">
    <property type="entry name" value="HTH-TYPE TRANSCRIPTIONAL REGULATOR TRPI"/>
    <property type="match status" value="1"/>
</dbReference>
<dbReference type="InterPro" id="IPR005119">
    <property type="entry name" value="LysR_subst-bd"/>
</dbReference>
<keyword evidence="2" id="KW-0805">Transcription regulation</keyword>
<dbReference type="Pfam" id="PF03466">
    <property type="entry name" value="LysR_substrate"/>
    <property type="match status" value="1"/>
</dbReference>
<evidence type="ECO:0000256" key="5">
    <source>
        <dbReference type="SAM" id="Phobius"/>
    </source>
</evidence>
<evidence type="ECO:0000313" key="8">
    <source>
        <dbReference type="Proteomes" id="UP000294555"/>
    </source>
</evidence>
<comment type="similarity">
    <text evidence="1">Belongs to the LysR transcriptional regulatory family.</text>
</comment>
<gene>
    <name evidence="7" type="ORF">EZJ58_2658</name>
</gene>
<evidence type="ECO:0000256" key="2">
    <source>
        <dbReference type="ARBA" id="ARBA00023015"/>
    </source>
</evidence>
<organism evidence="7 8">
    <name type="scientific">Sodalis ligni</name>
    <dbReference type="NCBI Taxonomy" id="2697027"/>
    <lineage>
        <taxon>Bacteria</taxon>
        <taxon>Pseudomonadati</taxon>
        <taxon>Pseudomonadota</taxon>
        <taxon>Gammaproteobacteria</taxon>
        <taxon>Enterobacterales</taxon>
        <taxon>Bruguierivoracaceae</taxon>
        <taxon>Sodalis</taxon>
    </lineage>
</organism>
<dbReference type="PRINTS" id="PR00039">
    <property type="entry name" value="HTHLYSR"/>
</dbReference>